<organism evidence="7 8">
    <name type="scientific">Flammeovirga pacifica</name>
    <dbReference type="NCBI Taxonomy" id="915059"/>
    <lineage>
        <taxon>Bacteria</taxon>
        <taxon>Pseudomonadati</taxon>
        <taxon>Bacteroidota</taxon>
        <taxon>Cytophagia</taxon>
        <taxon>Cytophagales</taxon>
        <taxon>Flammeovirgaceae</taxon>
        <taxon>Flammeovirga</taxon>
    </lineage>
</organism>
<feature type="transmembrane region" description="Helical" evidence="6">
    <location>
        <begin position="130"/>
        <end position="150"/>
    </location>
</feature>
<dbReference type="InterPro" id="IPR004307">
    <property type="entry name" value="TspO_MBR"/>
</dbReference>
<evidence type="ECO:0000256" key="4">
    <source>
        <dbReference type="ARBA" id="ARBA00022989"/>
    </source>
</evidence>
<evidence type="ECO:0000313" key="8">
    <source>
        <dbReference type="Proteomes" id="UP000179797"/>
    </source>
</evidence>
<dbReference type="Proteomes" id="UP000179797">
    <property type="component" value="Unassembled WGS sequence"/>
</dbReference>
<gene>
    <name evidence="7" type="ORF">NH26_19950</name>
</gene>
<protein>
    <submittedName>
        <fullName evidence="7">TspO protein</fullName>
    </submittedName>
</protein>
<comment type="similarity">
    <text evidence="2">Belongs to the TspO/BZRP family.</text>
</comment>
<feature type="transmembrane region" description="Helical" evidence="6">
    <location>
        <begin position="73"/>
        <end position="89"/>
    </location>
</feature>
<keyword evidence="4 6" id="KW-1133">Transmembrane helix</keyword>
<evidence type="ECO:0000313" key="7">
    <source>
        <dbReference type="EMBL" id="OHX64766.1"/>
    </source>
</evidence>
<keyword evidence="5 6" id="KW-0472">Membrane</keyword>
<keyword evidence="3 6" id="KW-0812">Transmembrane</keyword>
<dbReference type="Pfam" id="PF03073">
    <property type="entry name" value="TspO_MBR"/>
    <property type="match status" value="1"/>
</dbReference>
<accession>A0A1S1YUT1</accession>
<evidence type="ECO:0000256" key="3">
    <source>
        <dbReference type="ARBA" id="ARBA00022692"/>
    </source>
</evidence>
<dbReference type="PANTHER" id="PTHR10057">
    <property type="entry name" value="PERIPHERAL-TYPE BENZODIAZEPINE RECEPTOR"/>
    <property type="match status" value="1"/>
</dbReference>
<dbReference type="PANTHER" id="PTHR10057:SF0">
    <property type="entry name" value="TRANSLOCATOR PROTEIN"/>
    <property type="match status" value="1"/>
</dbReference>
<dbReference type="PIRSF" id="PIRSF005859">
    <property type="entry name" value="PBR"/>
    <property type="match status" value="1"/>
</dbReference>
<feature type="transmembrane region" description="Helical" evidence="6">
    <location>
        <begin position="5"/>
        <end position="25"/>
    </location>
</feature>
<dbReference type="RefSeq" id="WP_044218134.1">
    <property type="nucleotide sequence ID" value="NZ_JRYR02000002.1"/>
</dbReference>
<feature type="transmembrane region" description="Helical" evidence="6">
    <location>
        <begin position="45"/>
        <end position="66"/>
    </location>
</feature>
<sequence>MILRVVLFLILNFSALAIGGFFTGAGVPSEWYIELNKAPWTPPGWVFGAAWTSIMICYSIFMAFLWDKISNKRWLLTLYTFQWILNVSWNPAFFYAHQVALGLLLISSLTLLIAYFFFGNIEKLKWKIIFVLPYLVWLLIATSLNGYILIYN</sequence>
<evidence type="ECO:0000256" key="6">
    <source>
        <dbReference type="SAM" id="Phobius"/>
    </source>
</evidence>
<dbReference type="OrthoDB" id="9795496at2"/>
<proteinExistence type="inferred from homology"/>
<evidence type="ECO:0000256" key="2">
    <source>
        <dbReference type="ARBA" id="ARBA00007524"/>
    </source>
</evidence>
<dbReference type="STRING" id="915059.NH26_19950"/>
<comment type="caution">
    <text evidence="7">The sequence shown here is derived from an EMBL/GenBank/DDBJ whole genome shotgun (WGS) entry which is preliminary data.</text>
</comment>
<evidence type="ECO:0000256" key="5">
    <source>
        <dbReference type="ARBA" id="ARBA00023136"/>
    </source>
</evidence>
<dbReference type="EMBL" id="JRYR02000002">
    <property type="protein sequence ID" value="OHX64766.1"/>
    <property type="molecule type" value="Genomic_DNA"/>
</dbReference>
<dbReference type="GO" id="GO:0033013">
    <property type="term" value="P:tetrapyrrole metabolic process"/>
    <property type="evidence" value="ECO:0007669"/>
    <property type="project" value="UniProtKB-ARBA"/>
</dbReference>
<dbReference type="CDD" id="cd15904">
    <property type="entry name" value="TSPO_MBR"/>
    <property type="match status" value="1"/>
</dbReference>
<dbReference type="InterPro" id="IPR038330">
    <property type="entry name" value="TspO/MBR-related_sf"/>
</dbReference>
<name>A0A1S1YUT1_FLAPC</name>
<dbReference type="Gene3D" id="1.20.1260.100">
    <property type="entry name" value="TspO/MBR protein"/>
    <property type="match status" value="1"/>
</dbReference>
<keyword evidence="8" id="KW-1185">Reference proteome</keyword>
<comment type="subcellular location">
    <subcellularLocation>
        <location evidence="1">Membrane</location>
        <topology evidence="1">Multi-pass membrane protein</topology>
    </subcellularLocation>
</comment>
<feature type="transmembrane region" description="Helical" evidence="6">
    <location>
        <begin position="95"/>
        <end position="118"/>
    </location>
</feature>
<reference evidence="7 8" key="1">
    <citation type="journal article" date="2012" name="Int. J. Syst. Evol. Microbiol.">
        <title>Flammeovirga pacifica sp. nov., isolated from deep-sea sediment.</title>
        <authorList>
            <person name="Xu H."/>
            <person name="Fu Y."/>
            <person name="Yang N."/>
            <person name="Ding Z."/>
            <person name="Lai Q."/>
            <person name="Zeng R."/>
        </authorList>
    </citation>
    <scope>NUCLEOTIDE SEQUENCE [LARGE SCALE GENOMIC DNA]</scope>
    <source>
        <strain evidence="8">DSM 24597 / LMG 26175 / WPAGA1</strain>
    </source>
</reference>
<dbReference type="AlphaFoldDB" id="A0A1S1YUT1"/>
<dbReference type="GO" id="GO:0016020">
    <property type="term" value="C:membrane"/>
    <property type="evidence" value="ECO:0007669"/>
    <property type="project" value="UniProtKB-SubCell"/>
</dbReference>
<evidence type="ECO:0000256" key="1">
    <source>
        <dbReference type="ARBA" id="ARBA00004141"/>
    </source>
</evidence>